<evidence type="ECO:0000256" key="1">
    <source>
        <dbReference type="ARBA" id="ARBA00007824"/>
    </source>
</evidence>
<dbReference type="Pfam" id="PF04970">
    <property type="entry name" value="LRAT"/>
    <property type="match status" value="1"/>
</dbReference>
<accession>A0ABN8SRK4</accession>
<keyword evidence="3" id="KW-0378">Hydrolase</keyword>
<evidence type="ECO:0000259" key="5">
    <source>
        <dbReference type="PROSITE" id="PS51934"/>
    </source>
</evidence>
<comment type="caution">
    <text evidence="6">The sequence shown here is derived from an EMBL/GenBank/DDBJ whole genome shotgun (WGS) entry which is preliminary data.</text>
</comment>
<feature type="non-terminal residue" evidence="6">
    <location>
        <position position="172"/>
    </location>
</feature>
<keyword evidence="4" id="KW-0443">Lipid metabolism</keyword>
<dbReference type="PROSITE" id="PS51934">
    <property type="entry name" value="LRAT"/>
    <property type="match status" value="1"/>
</dbReference>
<reference evidence="6 7" key="1">
    <citation type="submission" date="2022-05" db="EMBL/GenBank/DDBJ databases">
        <authorList>
            <consortium name="Genoscope - CEA"/>
            <person name="William W."/>
        </authorList>
    </citation>
    <scope>NUCLEOTIDE SEQUENCE [LARGE SCALE GENOMIC DNA]</scope>
</reference>
<dbReference type="PANTHER" id="PTHR13943:SF77">
    <property type="entry name" value="LRAT DOMAIN-CONTAINING PROTEIN"/>
    <property type="match status" value="1"/>
</dbReference>
<dbReference type="Proteomes" id="UP001159427">
    <property type="component" value="Unassembled WGS sequence"/>
</dbReference>
<keyword evidence="7" id="KW-1185">Reference proteome</keyword>
<name>A0ABN8SRK4_9CNID</name>
<evidence type="ECO:0000256" key="4">
    <source>
        <dbReference type="ARBA" id="ARBA00023098"/>
    </source>
</evidence>
<sequence>MFSDIGVYRYTVSCSRKHKVPKVRAFSLDQIRRGDHLCFDRVLYWHHAIVETVDKSNGEVNVIEYSNFAKQFSQGNSSPPKNPGLAVVVRRKFKLENESVYVIKHDRCFDPKTVVSRAKSKLGERKYHPVTNNCEHFALWCKTGISSSEQVNNVKEAFETGVNDVKDAFNTG</sequence>
<comment type="similarity">
    <text evidence="1">Belongs to the H-rev107 family.</text>
</comment>
<gene>
    <name evidence="6" type="ORF">PEVE_00027312</name>
</gene>
<evidence type="ECO:0000313" key="7">
    <source>
        <dbReference type="Proteomes" id="UP001159427"/>
    </source>
</evidence>
<feature type="domain" description="LRAT" evidence="5">
    <location>
        <begin position="36"/>
        <end position="150"/>
    </location>
</feature>
<dbReference type="Gene3D" id="3.90.1720.10">
    <property type="entry name" value="endopeptidase domain like (from Nostoc punctiforme)"/>
    <property type="match status" value="1"/>
</dbReference>
<proteinExistence type="inferred from homology"/>
<evidence type="ECO:0000313" key="6">
    <source>
        <dbReference type="EMBL" id="CAH3194192.1"/>
    </source>
</evidence>
<dbReference type="EMBL" id="CALNXI010003745">
    <property type="protein sequence ID" value="CAH3194192.1"/>
    <property type="molecule type" value="Genomic_DNA"/>
</dbReference>
<evidence type="ECO:0000256" key="3">
    <source>
        <dbReference type="ARBA" id="ARBA00022801"/>
    </source>
</evidence>
<dbReference type="InterPro" id="IPR051496">
    <property type="entry name" value="H-rev107_PLA/AT"/>
</dbReference>
<protein>
    <recommendedName>
        <fullName evidence="5">LRAT domain-containing protein</fullName>
    </recommendedName>
</protein>
<organism evidence="6 7">
    <name type="scientific">Porites evermanni</name>
    <dbReference type="NCBI Taxonomy" id="104178"/>
    <lineage>
        <taxon>Eukaryota</taxon>
        <taxon>Metazoa</taxon>
        <taxon>Cnidaria</taxon>
        <taxon>Anthozoa</taxon>
        <taxon>Hexacorallia</taxon>
        <taxon>Scleractinia</taxon>
        <taxon>Fungiina</taxon>
        <taxon>Poritidae</taxon>
        <taxon>Porites</taxon>
    </lineage>
</organism>
<dbReference type="InterPro" id="IPR007053">
    <property type="entry name" value="LRAT_dom"/>
</dbReference>
<dbReference type="PANTHER" id="PTHR13943">
    <property type="entry name" value="HRAS-LIKE SUPPRESSOR - RELATED"/>
    <property type="match status" value="1"/>
</dbReference>
<evidence type="ECO:0000256" key="2">
    <source>
        <dbReference type="ARBA" id="ARBA00022679"/>
    </source>
</evidence>
<keyword evidence="2" id="KW-0808">Transferase</keyword>